<comment type="catalytic activity">
    <reaction evidence="1 12">
        <text>3-deoxy-alpha-D-manno-2-octulosonate-8-phosphate + H2O = 3-deoxy-alpha-D-manno-oct-2-ulosonate + phosphate</text>
        <dbReference type="Rhea" id="RHEA:11500"/>
        <dbReference type="ChEBI" id="CHEBI:15377"/>
        <dbReference type="ChEBI" id="CHEBI:43474"/>
        <dbReference type="ChEBI" id="CHEBI:85985"/>
        <dbReference type="ChEBI" id="CHEBI:85986"/>
        <dbReference type="EC" id="3.1.3.45"/>
    </reaction>
</comment>
<name>A0A9D9DAM9_9GAMM</name>
<reference evidence="14" key="2">
    <citation type="journal article" date="2021" name="PeerJ">
        <title>Extensive microbial diversity within the chicken gut microbiome revealed by metagenomics and culture.</title>
        <authorList>
            <person name="Gilroy R."/>
            <person name="Ravi A."/>
            <person name="Getino M."/>
            <person name="Pursley I."/>
            <person name="Horton D.L."/>
            <person name="Alikhan N.F."/>
            <person name="Baker D."/>
            <person name="Gharbi K."/>
            <person name="Hall N."/>
            <person name="Watson M."/>
            <person name="Adriaenssens E.M."/>
            <person name="Foster-Nyarko E."/>
            <person name="Jarju S."/>
            <person name="Secka A."/>
            <person name="Antonio M."/>
            <person name="Oren A."/>
            <person name="Chaudhuri R.R."/>
            <person name="La Ragione R."/>
            <person name="Hildebrand F."/>
            <person name="Pallen M.J."/>
        </authorList>
    </citation>
    <scope>NUCLEOTIDE SEQUENCE</scope>
    <source>
        <strain evidence="14">17213</strain>
    </source>
</reference>
<comment type="similarity">
    <text evidence="3 12">Belongs to the KdsC family.</text>
</comment>
<protein>
    <recommendedName>
        <fullName evidence="6 12">3-deoxy-D-manno-octulosonate 8-phosphate phosphatase KdsC</fullName>
        <ecNumber evidence="5 12">3.1.3.45</ecNumber>
    </recommendedName>
    <alternativeName>
        <fullName evidence="11 12">KDO 8-P phosphatase</fullName>
    </alternativeName>
</protein>
<accession>A0A9D9DAM9</accession>
<proteinExistence type="inferred from homology"/>
<keyword evidence="8 12" id="KW-0378">Hydrolase</keyword>
<evidence type="ECO:0000256" key="4">
    <source>
        <dbReference type="ARBA" id="ARBA00011881"/>
    </source>
</evidence>
<dbReference type="Pfam" id="PF08282">
    <property type="entry name" value="Hydrolase_3"/>
    <property type="match status" value="1"/>
</dbReference>
<dbReference type="PANTHER" id="PTHR21485">
    <property type="entry name" value="HAD SUPERFAMILY MEMBERS CMAS AND KDSC"/>
    <property type="match status" value="1"/>
</dbReference>
<evidence type="ECO:0000256" key="5">
    <source>
        <dbReference type="ARBA" id="ARBA00013066"/>
    </source>
</evidence>
<evidence type="ECO:0000256" key="8">
    <source>
        <dbReference type="ARBA" id="ARBA00022801"/>
    </source>
</evidence>
<dbReference type="NCBIfam" id="TIGR01662">
    <property type="entry name" value="HAD-SF-IIIA"/>
    <property type="match status" value="1"/>
</dbReference>
<keyword evidence="10 12" id="KW-0448">Lipopolysaccharide biosynthesis</keyword>
<evidence type="ECO:0000256" key="2">
    <source>
        <dbReference type="ARBA" id="ARBA00001946"/>
    </source>
</evidence>
<dbReference type="CDD" id="cd01630">
    <property type="entry name" value="HAD_KDO-like"/>
    <property type="match status" value="1"/>
</dbReference>
<dbReference type="InterPro" id="IPR010023">
    <property type="entry name" value="KdsC_fam"/>
</dbReference>
<dbReference type="GO" id="GO:0046872">
    <property type="term" value="F:metal ion binding"/>
    <property type="evidence" value="ECO:0007669"/>
    <property type="project" value="UniProtKB-UniRule"/>
</dbReference>
<evidence type="ECO:0000256" key="13">
    <source>
        <dbReference type="PIRSR" id="PIRSR006118-2"/>
    </source>
</evidence>
<evidence type="ECO:0000256" key="12">
    <source>
        <dbReference type="PIRNR" id="PIRNR006118"/>
    </source>
</evidence>
<dbReference type="GO" id="GO:0009103">
    <property type="term" value="P:lipopolysaccharide biosynthetic process"/>
    <property type="evidence" value="ECO:0007669"/>
    <property type="project" value="UniProtKB-UniRule"/>
</dbReference>
<evidence type="ECO:0000256" key="10">
    <source>
        <dbReference type="ARBA" id="ARBA00022985"/>
    </source>
</evidence>
<dbReference type="SUPFAM" id="SSF56784">
    <property type="entry name" value="HAD-like"/>
    <property type="match status" value="1"/>
</dbReference>
<dbReference type="SFLD" id="SFLDS00003">
    <property type="entry name" value="Haloacid_Dehalogenase"/>
    <property type="match status" value="1"/>
</dbReference>
<comment type="cofactor">
    <cofactor evidence="2 12 13">
        <name>Mg(2+)</name>
        <dbReference type="ChEBI" id="CHEBI:18420"/>
    </cofactor>
</comment>
<comment type="function">
    <text evidence="12">Catalyzes the hydrolysis of 3-deoxy-D-manno-octulosonate 8-phosphate (KDO 8-P) to 3-deoxy-D-manno-octulosonate (KDO) and inorganic phosphate.</text>
</comment>
<evidence type="ECO:0000256" key="6">
    <source>
        <dbReference type="ARBA" id="ARBA00020092"/>
    </source>
</evidence>
<comment type="caution">
    <text evidence="14">The sequence shown here is derived from an EMBL/GenBank/DDBJ whole genome shotgun (WGS) entry which is preliminary data.</text>
</comment>
<evidence type="ECO:0000256" key="11">
    <source>
        <dbReference type="ARBA" id="ARBA00031051"/>
    </source>
</evidence>
<dbReference type="PANTHER" id="PTHR21485:SF6">
    <property type="entry name" value="N-ACYLNEURAMINATE CYTIDYLYLTRANSFERASE-RELATED"/>
    <property type="match status" value="1"/>
</dbReference>
<dbReference type="AlphaFoldDB" id="A0A9D9DAM9"/>
<evidence type="ECO:0000256" key="1">
    <source>
        <dbReference type="ARBA" id="ARBA00000898"/>
    </source>
</evidence>
<evidence type="ECO:0000313" key="15">
    <source>
        <dbReference type="Proteomes" id="UP000823631"/>
    </source>
</evidence>
<keyword evidence="9 12" id="KW-0460">Magnesium</keyword>
<dbReference type="PIRSF" id="PIRSF006118">
    <property type="entry name" value="KDO8-P_Ptase"/>
    <property type="match status" value="1"/>
</dbReference>
<keyword evidence="7 12" id="KW-0479">Metal-binding</keyword>
<dbReference type="Proteomes" id="UP000823631">
    <property type="component" value="Unassembled WGS sequence"/>
</dbReference>
<evidence type="ECO:0000313" key="14">
    <source>
        <dbReference type="EMBL" id="MBO8415020.1"/>
    </source>
</evidence>
<evidence type="ECO:0000256" key="7">
    <source>
        <dbReference type="ARBA" id="ARBA00022723"/>
    </source>
</evidence>
<dbReference type="EC" id="3.1.3.45" evidence="5 12"/>
<dbReference type="InterPro" id="IPR036412">
    <property type="entry name" value="HAD-like_sf"/>
</dbReference>
<dbReference type="EMBL" id="JADINH010000023">
    <property type="protein sequence ID" value="MBO8415020.1"/>
    <property type="molecule type" value="Genomic_DNA"/>
</dbReference>
<dbReference type="GO" id="GO:0008781">
    <property type="term" value="F:N-acylneuraminate cytidylyltransferase activity"/>
    <property type="evidence" value="ECO:0007669"/>
    <property type="project" value="TreeGrafter"/>
</dbReference>
<reference evidence="14" key="1">
    <citation type="submission" date="2020-10" db="EMBL/GenBank/DDBJ databases">
        <authorList>
            <person name="Gilroy R."/>
        </authorList>
    </citation>
    <scope>NUCLEOTIDE SEQUENCE</scope>
    <source>
        <strain evidence="14">17213</strain>
    </source>
</reference>
<evidence type="ECO:0000256" key="9">
    <source>
        <dbReference type="ARBA" id="ARBA00022842"/>
    </source>
</evidence>
<evidence type="ECO:0000256" key="3">
    <source>
        <dbReference type="ARBA" id="ARBA00005893"/>
    </source>
</evidence>
<gene>
    <name evidence="14" type="ORF">IAB19_01400</name>
</gene>
<feature type="binding site" evidence="13">
    <location>
        <position position="30"/>
    </location>
    <ligand>
        <name>substrate</name>
    </ligand>
</feature>
<dbReference type="InterPro" id="IPR023214">
    <property type="entry name" value="HAD_sf"/>
</dbReference>
<dbReference type="SFLD" id="SFLDG01136">
    <property type="entry name" value="C1.6:_Phosphoserine_Phosphatas"/>
    <property type="match status" value="1"/>
</dbReference>
<dbReference type="InterPro" id="IPR006549">
    <property type="entry name" value="HAD-SF_hydro_IIIA"/>
</dbReference>
<organism evidence="14 15">
    <name type="scientific">Candidatus Avisuccinivibrio stercorigallinarum</name>
    <dbReference type="NCBI Taxonomy" id="2840704"/>
    <lineage>
        <taxon>Bacteria</taxon>
        <taxon>Pseudomonadati</taxon>
        <taxon>Pseudomonadota</taxon>
        <taxon>Gammaproteobacteria</taxon>
        <taxon>Aeromonadales</taxon>
        <taxon>Succinivibrionaceae</taxon>
        <taxon>Succinivibrionaceae incertae sedis</taxon>
        <taxon>Candidatus Avisuccinivibrio</taxon>
    </lineage>
</organism>
<sequence length="183" mass="19946">MSSILTCWGCIDARVMERLQRIKLVAFDVDGTLTDGGVYLDNKDGEFKKFNTKDGLGVAQLRKFGIHCAVITGRNSPIVTRRMQELKVDVVCQGIADKAEELARIKAELHLSQDETAAVGDDLNDLPMFSEAGFTFCPGDAHPYMLQVCDYVLPLEGGRGAVRVLSDLILMAQGKISPEGGLI</sequence>
<comment type="subunit">
    <text evidence="4 12">Homotetramer.</text>
</comment>
<dbReference type="FunFam" id="3.40.50.1000:FF:000029">
    <property type="entry name" value="3-deoxy-D-manno-octulosonate 8-phosphate phosphatase KdsC"/>
    <property type="match status" value="1"/>
</dbReference>
<dbReference type="GO" id="GO:0019143">
    <property type="term" value="F:3-deoxy-manno-octulosonate-8-phosphatase activity"/>
    <property type="evidence" value="ECO:0007669"/>
    <property type="project" value="UniProtKB-UniRule"/>
</dbReference>
<dbReference type="NCBIfam" id="TIGR01670">
    <property type="entry name" value="KdsC-phosphatas"/>
    <property type="match status" value="1"/>
</dbReference>
<feature type="binding site" evidence="13">
    <location>
        <position position="121"/>
    </location>
    <ligand>
        <name>Mg(2+)</name>
        <dbReference type="ChEBI" id="CHEBI:18420"/>
    </ligand>
</feature>
<dbReference type="SFLD" id="SFLDG01138">
    <property type="entry name" value="C1.6.2:_Deoxy-d-mannose-octulo"/>
    <property type="match status" value="1"/>
</dbReference>
<dbReference type="InterPro" id="IPR050793">
    <property type="entry name" value="CMP-NeuNAc_synthase"/>
</dbReference>
<feature type="binding site" evidence="13">
    <location>
        <position position="28"/>
    </location>
    <ligand>
        <name>Mg(2+)</name>
        <dbReference type="ChEBI" id="CHEBI:18420"/>
    </ligand>
</feature>
<dbReference type="Gene3D" id="3.40.50.1000">
    <property type="entry name" value="HAD superfamily/HAD-like"/>
    <property type="match status" value="1"/>
</dbReference>